<organism evidence="2 3">
    <name type="scientific">Cordylochernes scorpioides</name>
    <dbReference type="NCBI Taxonomy" id="51811"/>
    <lineage>
        <taxon>Eukaryota</taxon>
        <taxon>Metazoa</taxon>
        <taxon>Ecdysozoa</taxon>
        <taxon>Arthropoda</taxon>
        <taxon>Chelicerata</taxon>
        <taxon>Arachnida</taxon>
        <taxon>Pseudoscorpiones</taxon>
        <taxon>Cheliferoidea</taxon>
        <taxon>Chernetidae</taxon>
        <taxon>Cordylochernes</taxon>
    </lineage>
</organism>
<sequence>MKDSSYSTRVPWPQMATRGCGKVKQLRLHRQLHKSQLILKPQAGQEIDPTEGKIDLLNKCHIPGKLDAKTKAPSIDVSRKVRIHLRATRKPKKIHIWEHRGCTVRFDLSMDKTPPPENFGRTLAYIERTKKDDIRIQRENQEGDIRAIERTKKGDIDASREPRKNKGHIERTKKGTKGTSGN</sequence>
<dbReference type="Proteomes" id="UP001235939">
    <property type="component" value="Chromosome 21"/>
</dbReference>
<feature type="region of interest" description="Disordered" evidence="1">
    <location>
        <begin position="138"/>
        <end position="182"/>
    </location>
</feature>
<feature type="compositionally biased region" description="Basic and acidic residues" evidence="1">
    <location>
        <begin position="138"/>
        <end position="173"/>
    </location>
</feature>
<evidence type="ECO:0000313" key="3">
    <source>
        <dbReference type="Proteomes" id="UP001235939"/>
    </source>
</evidence>
<protein>
    <submittedName>
        <fullName evidence="2">Uncharacterized protein</fullName>
    </submittedName>
</protein>
<evidence type="ECO:0000313" key="2">
    <source>
        <dbReference type="EMBL" id="UYV82260.1"/>
    </source>
</evidence>
<gene>
    <name evidence="2" type="ORF">LAZ67_21001489</name>
</gene>
<dbReference type="EMBL" id="CP092883">
    <property type="protein sequence ID" value="UYV82260.1"/>
    <property type="molecule type" value="Genomic_DNA"/>
</dbReference>
<name>A0ABY6LRX1_9ARAC</name>
<proteinExistence type="predicted"/>
<evidence type="ECO:0000256" key="1">
    <source>
        <dbReference type="SAM" id="MobiDB-lite"/>
    </source>
</evidence>
<reference evidence="2 3" key="1">
    <citation type="submission" date="2022-01" db="EMBL/GenBank/DDBJ databases">
        <title>A chromosomal length assembly of Cordylochernes scorpioides.</title>
        <authorList>
            <person name="Zeh D."/>
            <person name="Zeh J."/>
        </authorList>
    </citation>
    <scope>NUCLEOTIDE SEQUENCE [LARGE SCALE GENOMIC DNA]</scope>
    <source>
        <strain evidence="2">IN4F17</strain>
        <tissue evidence="2">Whole Body</tissue>
    </source>
</reference>
<accession>A0ABY6LRX1</accession>
<keyword evidence="3" id="KW-1185">Reference proteome</keyword>